<gene>
    <name evidence="2" type="ORF">KI688_010551</name>
</gene>
<feature type="compositionally biased region" description="Polar residues" evidence="1">
    <location>
        <begin position="143"/>
        <end position="155"/>
    </location>
</feature>
<protein>
    <submittedName>
        <fullName evidence="2">Uncharacterized protein</fullName>
    </submittedName>
</protein>
<keyword evidence="3" id="KW-1185">Reference proteome</keyword>
<feature type="region of interest" description="Disordered" evidence="1">
    <location>
        <begin position="271"/>
        <end position="302"/>
    </location>
</feature>
<feature type="compositionally biased region" description="Acidic residues" evidence="1">
    <location>
        <begin position="215"/>
        <end position="225"/>
    </location>
</feature>
<feature type="region of interest" description="Disordered" evidence="1">
    <location>
        <begin position="142"/>
        <end position="257"/>
    </location>
</feature>
<dbReference type="AlphaFoldDB" id="A0A9P7XW13"/>
<feature type="compositionally biased region" description="Basic and acidic residues" evidence="1">
    <location>
        <begin position="96"/>
        <end position="105"/>
    </location>
</feature>
<reference evidence="2" key="1">
    <citation type="submission" date="2021-06" db="EMBL/GenBank/DDBJ databases">
        <title>Genome Sequence of Mortierella hyaline Strain SCG-10, a Cold-Adapted, Nitrate-Reducing Fungus Isolated from Soil in Minnesota, USA.</title>
        <authorList>
            <person name="Aldossari N."/>
        </authorList>
    </citation>
    <scope>NUCLEOTIDE SEQUENCE</scope>
    <source>
        <strain evidence="2">SCG-10</strain>
    </source>
</reference>
<evidence type="ECO:0000313" key="2">
    <source>
        <dbReference type="EMBL" id="KAG9068285.1"/>
    </source>
</evidence>
<accession>A0A9P7XW13</accession>
<proteinExistence type="predicted"/>
<dbReference type="OrthoDB" id="2445925at2759"/>
<sequence length="302" mass="34744">MGQAANNTNPDNNNNNPDNNNTITSSQTDMYSVLGPDRIDMFYDDGVIYGYDPKYIRKPSSENTRDQLSGEKEKVVVVMDDDDEEEKEEEEEEQEERLLEEERLQAEGADEEEEVYHGGPKPFDEANYPLHFFYEHYFAQFPMDNTPQDTDSDYSASRADENDSDNDEDKPAGATHTHTHTMTHKRKAQGWVQPPVKKSRLDQRTRVRPSRLEDVGDVEDVESAEGGEGLQQHHDQDQSAAATVSMQRSGESFEKYQQRMRWDRELEAMKASSLNNAKESNPNKVKLNKKELDAVHLRHREN</sequence>
<dbReference type="EMBL" id="JAHRHY010000006">
    <property type="protein sequence ID" value="KAG9068285.1"/>
    <property type="molecule type" value="Genomic_DNA"/>
</dbReference>
<feature type="compositionally biased region" description="Acidic residues" evidence="1">
    <location>
        <begin position="79"/>
        <end position="95"/>
    </location>
</feature>
<feature type="compositionally biased region" description="Basic and acidic residues" evidence="1">
    <location>
        <begin position="199"/>
        <end position="214"/>
    </location>
</feature>
<dbReference type="Proteomes" id="UP000707451">
    <property type="component" value="Unassembled WGS sequence"/>
</dbReference>
<organism evidence="2 3">
    <name type="scientific">Linnemannia hyalina</name>
    <dbReference type="NCBI Taxonomy" id="64524"/>
    <lineage>
        <taxon>Eukaryota</taxon>
        <taxon>Fungi</taxon>
        <taxon>Fungi incertae sedis</taxon>
        <taxon>Mucoromycota</taxon>
        <taxon>Mortierellomycotina</taxon>
        <taxon>Mortierellomycetes</taxon>
        <taxon>Mortierellales</taxon>
        <taxon>Mortierellaceae</taxon>
        <taxon>Linnemannia</taxon>
    </lineage>
</organism>
<evidence type="ECO:0000256" key="1">
    <source>
        <dbReference type="SAM" id="MobiDB-lite"/>
    </source>
</evidence>
<name>A0A9P7XW13_9FUNG</name>
<feature type="compositionally biased region" description="Basic and acidic residues" evidence="1">
    <location>
        <begin position="59"/>
        <end position="75"/>
    </location>
</feature>
<comment type="caution">
    <text evidence="2">The sequence shown here is derived from an EMBL/GenBank/DDBJ whole genome shotgun (WGS) entry which is preliminary data.</text>
</comment>
<feature type="region of interest" description="Disordered" evidence="1">
    <location>
        <begin position="1"/>
        <end position="31"/>
    </location>
</feature>
<feature type="compositionally biased region" description="Polar residues" evidence="1">
    <location>
        <begin position="239"/>
        <end position="250"/>
    </location>
</feature>
<feature type="compositionally biased region" description="Polar residues" evidence="1">
    <location>
        <begin position="272"/>
        <end position="283"/>
    </location>
</feature>
<feature type="compositionally biased region" description="Basic and acidic residues" evidence="1">
    <location>
        <begin position="288"/>
        <end position="302"/>
    </location>
</feature>
<feature type="compositionally biased region" description="Basic residues" evidence="1">
    <location>
        <begin position="177"/>
        <end position="188"/>
    </location>
</feature>
<evidence type="ECO:0000313" key="3">
    <source>
        <dbReference type="Proteomes" id="UP000707451"/>
    </source>
</evidence>
<feature type="compositionally biased region" description="Low complexity" evidence="1">
    <location>
        <begin position="1"/>
        <end position="22"/>
    </location>
</feature>
<feature type="region of interest" description="Disordered" evidence="1">
    <location>
        <begin position="53"/>
        <end position="122"/>
    </location>
</feature>